<protein>
    <submittedName>
        <fullName evidence="2">Uncharacterized protein</fullName>
    </submittedName>
</protein>
<sequence length="144" mass="16447">MMTPLLLRRSTFLKEEGDQLLVHRIPMVLQSKKRREKRFRTFGMAVSFEDALASTCPRFVEVLRVRRYKLGIERGAVYFLKTSNDTVFKEAAEQSEPFGPEVQPLPTTMESDATTEASKSDPMEDAIAASKNPKKHRALKNKKD</sequence>
<dbReference type="EMBL" id="JACTNZ010000004">
    <property type="protein sequence ID" value="KAG5554114.1"/>
    <property type="molecule type" value="Genomic_DNA"/>
</dbReference>
<organism evidence="2 3">
    <name type="scientific">Rhododendron griersonianum</name>
    <dbReference type="NCBI Taxonomy" id="479676"/>
    <lineage>
        <taxon>Eukaryota</taxon>
        <taxon>Viridiplantae</taxon>
        <taxon>Streptophyta</taxon>
        <taxon>Embryophyta</taxon>
        <taxon>Tracheophyta</taxon>
        <taxon>Spermatophyta</taxon>
        <taxon>Magnoliopsida</taxon>
        <taxon>eudicotyledons</taxon>
        <taxon>Gunneridae</taxon>
        <taxon>Pentapetalae</taxon>
        <taxon>asterids</taxon>
        <taxon>Ericales</taxon>
        <taxon>Ericaceae</taxon>
        <taxon>Ericoideae</taxon>
        <taxon>Rhodoreae</taxon>
        <taxon>Rhododendron</taxon>
    </lineage>
</organism>
<dbReference type="AlphaFoldDB" id="A0AAV6KPI9"/>
<gene>
    <name evidence="2" type="ORF">RHGRI_011851</name>
</gene>
<evidence type="ECO:0000313" key="2">
    <source>
        <dbReference type="EMBL" id="KAG5554111.1"/>
    </source>
</evidence>
<comment type="caution">
    <text evidence="2">The sequence shown here is derived from an EMBL/GenBank/DDBJ whole genome shotgun (WGS) entry which is preliminary data.</text>
</comment>
<proteinExistence type="predicted"/>
<dbReference type="EMBL" id="JACTNZ010000004">
    <property type="protein sequence ID" value="KAG5554111.1"/>
    <property type="molecule type" value="Genomic_DNA"/>
</dbReference>
<feature type="compositionally biased region" description="Basic residues" evidence="1">
    <location>
        <begin position="132"/>
        <end position="144"/>
    </location>
</feature>
<name>A0AAV6KPI9_9ERIC</name>
<feature type="region of interest" description="Disordered" evidence="1">
    <location>
        <begin position="92"/>
        <end position="144"/>
    </location>
</feature>
<dbReference type="EMBL" id="JACTNZ010000004">
    <property type="protein sequence ID" value="KAG5554112.1"/>
    <property type="molecule type" value="Genomic_DNA"/>
</dbReference>
<evidence type="ECO:0000256" key="1">
    <source>
        <dbReference type="SAM" id="MobiDB-lite"/>
    </source>
</evidence>
<keyword evidence="3" id="KW-1185">Reference proteome</keyword>
<accession>A0AAV6KPI9</accession>
<feature type="compositionally biased region" description="Polar residues" evidence="1">
    <location>
        <begin position="105"/>
        <end position="117"/>
    </location>
</feature>
<reference evidence="2" key="1">
    <citation type="submission" date="2020-08" db="EMBL/GenBank/DDBJ databases">
        <title>Plant Genome Project.</title>
        <authorList>
            <person name="Zhang R.-G."/>
        </authorList>
    </citation>
    <scope>NUCLEOTIDE SEQUENCE</scope>
    <source>
        <strain evidence="2">WSP0</strain>
        <tissue evidence="2">Leaf</tissue>
    </source>
</reference>
<dbReference type="Proteomes" id="UP000823749">
    <property type="component" value="Chromosome 4"/>
</dbReference>
<evidence type="ECO:0000313" key="3">
    <source>
        <dbReference type="Proteomes" id="UP000823749"/>
    </source>
</evidence>